<evidence type="ECO:0000256" key="2">
    <source>
        <dbReference type="ARBA" id="ARBA00022737"/>
    </source>
</evidence>
<dbReference type="PROSITE" id="PS00028">
    <property type="entry name" value="ZINC_FINGER_C2H2_1"/>
    <property type="match status" value="2"/>
</dbReference>
<dbReference type="PANTHER" id="PTHR14003">
    <property type="entry name" value="TRANSCRIPTIONAL REPRESSOR PROTEIN YY"/>
    <property type="match status" value="1"/>
</dbReference>
<keyword evidence="3 6" id="KW-0863">Zinc-finger</keyword>
<protein>
    <recommendedName>
        <fullName evidence="5">C2H2 type master regulator of conidiophore development brlA</fullName>
    </recommendedName>
</protein>
<evidence type="ECO:0000256" key="1">
    <source>
        <dbReference type="ARBA" id="ARBA00022723"/>
    </source>
</evidence>
<accession>A0ABR3T5D9</accession>
<dbReference type="EMBL" id="JAJVDC020000014">
    <property type="protein sequence ID" value="KAL1634738.1"/>
    <property type="molecule type" value="Genomic_DNA"/>
</dbReference>
<dbReference type="PANTHER" id="PTHR14003:SF19">
    <property type="entry name" value="YY2 TRANSCRIPTION FACTOR"/>
    <property type="match status" value="1"/>
</dbReference>
<keyword evidence="2" id="KW-0677">Repeat</keyword>
<evidence type="ECO:0000256" key="4">
    <source>
        <dbReference type="ARBA" id="ARBA00022833"/>
    </source>
</evidence>
<keyword evidence="10" id="KW-1185">Reference proteome</keyword>
<dbReference type="Proteomes" id="UP001521116">
    <property type="component" value="Unassembled WGS sequence"/>
</dbReference>
<reference evidence="9 10" key="1">
    <citation type="submission" date="2024-02" db="EMBL/GenBank/DDBJ databases">
        <title>De novo assembly and annotation of 12 fungi associated with fruit tree decline syndrome in Ontario, Canada.</title>
        <authorList>
            <person name="Sulman M."/>
            <person name="Ellouze W."/>
            <person name="Ilyukhin E."/>
        </authorList>
    </citation>
    <scope>NUCLEOTIDE SEQUENCE [LARGE SCALE GENOMIC DNA]</scope>
    <source>
        <strain evidence="9 10">M1-105</strain>
    </source>
</reference>
<name>A0ABR3T5D9_9PEZI</name>
<feature type="domain" description="C2H2-type" evidence="8">
    <location>
        <begin position="572"/>
        <end position="600"/>
    </location>
</feature>
<feature type="domain" description="C2H2-type" evidence="8">
    <location>
        <begin position="513"/>
        <end position="540"/>
    </location>
</feature>
<feature type="compositionally biased region" description="Polar residues" evidence="7">
    <location>
        <begin position="332"/>
        <end position="358"/>
    </location>
</feature>
<dbReference type="InterPro" id="IPR013087">
    <property type="entry name" value="Znf_C2H2_type"/>
</dbReference>
<dbReference type="Pfam" id="PF00096">
    <property type="entry name" value="zf-C2H2"/>
    <property type="match status" value="2"/>
</dbReference>
<feature type="compositionally biased region" description="Basic and acidic residues" evidence="7">
    <location>
        <begin position="669"/>
        <end position="682"/>
    </location>
</feature>
<evidence type="ECO:0000256" key="3">
    <source>
        <dbReference type="ARBA" id="ARBA00022771"/>
    </source>
</evidence>
<keyword evidence="1" id="KW-0479">Metal-binding</keyword>
<dbReference type="GO" id="GO:0008270">
    <property type="term" value="F:zinc ion binding"/>
    <property type="evidence" value="ECO:0007669"/>
    <property type="project" value="UniProtKB-KW"/>
</dbReference>
<feature type="region of interest" description="Disordered" evidence="7">
    <location>
        <begin position="332"/>
        <end position="359"/>
    </location>
</feature>
<evidence type="ECO:0000259" key="8">
    <source>
        <dbReference type="PROSITE" id="PS50157"/>
    </source>
</evidence>
<dbReference type="PROSITE" id="PS50157">
    <property type="entry name" value="ZINC_FINGER_C2H2_2"/>
    <property type="match status" value="2"/>
</dbReference>
<keyword evidence="4" id="KW-0862">Zinc</keyword>
<evidence type="ECO:0000313" key="9">
    <source>
        <dbReference type="EMBL" id="KAL1634738.1"/>
    </source>
</evidence>
<feature type="region of interest" description="Disordered" evidence="7">
    <location>
        <begin position="653"/>
        <end position="688"/>
    </location>
</feature>
<proteinExistence type="predicted"/>
<dbReference type="InterPro" id="IPR036236">
    <property type="entry name" value="Znf_C2H2_sf"/>
</dbReference>
<evidence type="ECO:0000256" key="5">
    <source>
        <dbReference type="ARBA" id="ARBA00044085"/>
    </source>
</evidence>
<dbReference type="SMART" id="SM00355">
    <property type="entry name" value="ZnF_C2H2"/>
    <property type="match status" value="6"/>
</dbReference>
<evidence type="ECO:0000256" key="6">
    <source>
        <dbReference type="PROSITE-ProRule" id="PRU00042"/>
    </source>
</evidence>
<organism evidence="9 10">
    <name type="scientific">Neofusicoccum ribis</name>
    <dbReference type="NCBI Taxonomy" id="45134"/>
    <lineage>
        <taxon>Eukaryota</taxon>
        <taxon>Fungi</taxon>
        <taxon>Dikarya</taxon>
        <taxon>Ascomycota</taxon>
        <taxon>Pezizomycotina</taxon>
        <taxon>Dothideomycetes</taxon>
        <taxon>Dothideomycetes incertae sedis</taxon>
        <taxon>Botryosphaeriales</taxon>
        <taxon>Botryosphaeriaceae</taxon>
        <taxon>Neofusicoccum</taxon>
    </lineage>
</organism>
<comment type="caution">
    <text evidence="9">The sequence shown here is derived from an EMBL/GenBank/DDBJ whole genome shotgun (WGS) entry which is preliminary data.</text>
</comment>
<sequence length="688" mass="75651">MVQLLPFIKTPAVAMRSPSPQLAGSKRDSSGEVLEASAWKRHMVENFGCEIETGECHRPICVNPQHLLVNGDIHDDLHRHKGCLVSSSHHENPAPSRHLAPLVTVAADICTESSCHVAGPHSSSDSRCEGMFWDSCSPTCSGDEACPVPDACADPNCDLQDVCWDNLCTQIDCNAAECPESLCLVDEVCYKEPCPRASSCEQSHHCAPHFGDHIDHDICHQNFSPACQTTSNQQMCQELENWIAANSGPANDGQNFPHCYNSHAHAHAAYHCNLPQYHQNGHCSHSGSSCYPQMNSMGQHGSSGLEELSRLAQLNEQMFGSAFPHHTIGSCQSTSTRTLGNSSIDHGSLSGSVVSSPDPNLPFRPHQQQSLAGFFESSDLGDMGFKGLDPFSEPPSKKIRECSRLEYAERALFGSNGALPDISEGLGVAQSVEEGEHICLWKTNVKQEDDAPALCNMKFASSKDLADHMKEEHTEGTDGKYCCQWHGCTSSTDFKQSGKLARHFAIHSKYKRFQCKYCEKSFNTAQTLENHHNTHTGERPHACHYEGCTYAAATATQLKGHIQGTHLKEKRFQCKLCDFCCTDSSNLTKHENGVHGRKEYRCPHLGCTAPVTSEWSVIRKHFKESGHCPELLESNSQAQKKFKKAAVVKDQAGVMANGRRAPISRNRTKRSETVEQKVKSESVEPAAV</sequence>
<dbReference type="SUPFAM" id="SSF57667">
    <property type="entry name" value="beta-beta-alpha zinc fingers"/>
    <property type="match status" value="2"/>
</dbReference>
<gene>
    <name evidence="9" type="primary">SUR1</name>
    <name evidence="9" type="ORF">SLS56_002140</name>
</gene>
<evidence type="ECO:0000256" key="7">
    <source>
        <dbReference type="SAM" id="MobiDB-lite"/>
    </source>
</evidence>
<dbReference type="Gene3D" id="3.30.160.60">
    <property type="entry name" value="Classic Zinc Finger"/>
    <property type="match status" value="3"/>
</dbReference>
<evidence type="ECO:0000313" key="10">
    <source>
        <dbReference type="Proteomes" id="UP001521116"/>
    </source>
</evidence>